<evidence type="ECO:0000313" key="1">
    <source>
        <dbReference type="EMBL" id="ORW11856.1"/>
    </source>
</evidence>
<dbReference type="OrthoDB" id="8998246at2"/>
<organism evidence="1 2">
    <name type="scientific">Mycolicibacter longobardus</name>
    <dbReference type="NCBI Taxonomy" id="1108812"/>
    <lineage>
        <taxon>Bacteria</taxon>
        <taxon>Bacillati</taxon>
        <taxon>Actinomycetota</taxon>
        <taxon>Actinomycetes</taxon>
        <taxon>Mycobacteriales</taxon>
        <taxon>Mycobacteriaceae</taxon>
        <taxon>Mycolicibacter</taxon>
    </lineage>
</organism>
<dbReference type="RefSeq" id="WP_085264321.1">
    <property type="nucleotide sequence ID" value="NZ_LQPG01000016.1"/>
</dbReference>
<dbReference type="AlphaFoldDB" id="A0A1X1YL51"/>
<reference evidence="1 2" key="1">
    <citation type="submission" date="2016-01" db="EMBL/GenBank/DDBJ databases">
        <title>The new phylogeny of the genus Mycobacterium.</title>
        <authorList>
            <person name="Tarcisio F."/>
            <person name="Conor M."/>
            <person name="Antonella G."/>
            <person name="Elisabetta G."/>
            <person name="Giulia F.S."/>
            <person name="Sara T."/>
            <person name="Anna F."/>
            <person name="Clotilde B."/>
            <person name="Roberto B."/>
            <person name="Veronica D.S."/>
            <person name="Fabio R."/>
            <person name="Monica P."/>
            <person name="Olivier J."/>
            <person name="Enrico T."/>
            <person name="Nicola S."/>
        </authorList>
    </citation>
    <scope>NUCLEOTIDE SEQUENCE [LARGE SCALE GENOMIC DNA]</scope>
    <source>
        <strain evidence="1 2">DSM 45394</strain>
    </source>
</reference>
<proteinExistence type="predicted"/>
<dbReference type="STRING" id="1108812.AWC16_09750"/>
<evidence type="ECO:0000313" key="2">
    <source>
        <dbReference type="Proteomes" id="UP000193866"/>
    </source>
</evidence>
<protein>
    <submittedName>
        <fullName evidence="1">Uncharacterized protein</fullName>
    </submittedName>
</protein>
<comment type="caution">
    <text evidence="1">The sequence shown here is derived from an EMBL/GenBank/DDBJ whole genome shotgun (WGS) entry which is preliminary data.</text>
</comment>
<dbReference type="EMBL" id="LQPG01000016">
    <property type="protein sequence ID" value="ORW11856.1"/>
    <property type="molecule type" value="Genomic_DNA"/>
</dbReference>
<name>A0A1X1YL51_9MYCO</name>
<keyword evidence="2" id="KW-1185">Reference proteome</keyword>
<dbReference type="Proteomes" id="UP000193866">
    <property type="component" value="Unassembled WGS sequence"/>
</dbReference>
<accession>A0A1X1YL51</accession>
<sequence>MELQWQTRHTQRLRAVRVGWDGVEVGAPCFPPDWEPEPDDLHLLRIAAAHGDCPPGAYSYQRPPPDHEYSFFVEELPDQSAFEFTDQHRSLLRVMSWELSDPYFDEDIPGADPKRPYGDFTYYQLEMALHLGLIPANKPDDHDPMTPEIVEAMTALHFQMQPALQLFLQHFVIPEGRVFSGEDWGGWVPV</sequence>
<gene>
    <name evidence="1" type="ORF">AWC16_09750</name>
</gene>